<dbReference type="OrthoDB" id="8000644at2759"/>
<sequence length="271" mass="32359">MHYWYLDEIIRVFFLGLIDTQTLFGFFKKLPHPLWVLDCVEKLQASLESVIEAGQHQTTLDIHRICPIVPIVRFLELFKRNLTGEAKLRAERCWEELATDTIRTIIAGGEFIMESASRGELMYAPMDNHANKETRPVFTWADASYQHHGNTQERWKIIPVHETSNCFLIQNVKFGEYLYATFRSRPGREQSRVNLWRRQYNFDDDEKDMFYWQLVPLSRENRQVFALYNCYENEFLYAPDAFCDSKRRFVRTAQEKMVSIPQREWRLIPQL</sequence>
<name>A0A225WF42_9STRA</name>
<organism evidence="1 2">
    <name type="scientific">Phytophthora megakarya</name>
    <dbReference type="NCBI Taxonomy" id="4795"/>
    <lineage>
        <taxon>Eukaryota</taxon>
        <taxon>Sar</taxon>
        <taxon>Stramenopiles</taxon>
        <taxon>Oomycota</taxon>
        <taxon>Peronosporomycetes</taxon>
        <taxon>Peronosporales</taxon>
        <taxon>Peronosporaceae</taxon>
        <taxon>Phytophthora</taxon>
    </lineage>
</organism>
<accession>A0A225WF42</accession>
<dbReference type="Proteomes" id="UP000198211">
    <property type="component" value="Unassembled WGS sequence"/>
</dbReference>
<dbReference type="EMBL" id="NBNE01001040">
    <property type="protein sequence ID" value="OWZ15868.1"/>
    <property type="molecule type" value="Genomic_DNA"/>
</dbReference>
<dbReference type="Gene3D" id="2.80.10.50">
    <property type="match status" value="1"/>
</dbReference>
<protein>
    <submittedName>
        <fullName evidence="1">Uncharacterized protein</fullName>
    </submittedName>
</protein>
<evidence type="ECO:0000313" key="2">
    <source>
        <dbReference type="Proteomes" id="UP000198211"/>
    </source>
</evidence>
<evidence type="ECO:0000313" key="1">
    <source>
        <dbReference type="EMBL" id="OWZ15868.1"/>
    </source>
</evidence>
<reference evidence="2" key="1">
    <citation type="submission" date="2017-03" db="EMBL/GenBank/DDBJ databases">
        <title>Phytopthora megakarya and P. palmivora, two closely related causual agents of cacao black pod achieved similar genome size and gene model numbers by different mechanisms.</title>
        <authorList>
            <person name="Ali S."/>
            <person name="Shao J."/>
            <person name="Larry D.J."/>
            <person name="Kronmiller B."/>
            <person name="Shen D."/>
            <person name="Strem M.D."/>
            <person name="Melnick R.L."/>
            <person name="Guiltinan M.J."/>
            <person name="Tyler B.M."/>
            <person name="Meinhardt L.W."/>
            <person name="Bailey B.A."/>
        </authorList>
    </citation>
    <scope>NUCLEOTIDE SEQUENCE [LARGE SCALE GENOMIC DNA]</scope>
    <source>
        <strain evidence="2">zdho120</strain>
    </source>
</reference>
<dbReference type="AlphaFoldDB" id="A0A225WF42"/>
<comment type="caution">
    <text evidence="1">The sequence shown here is derived from an EMBL/GenBank/DDBJ whole genome shotgun (WGS) entry which is preliminary data.</text>
</comment>
<keyword evidence="2" id="KW-1185">Reference proteome</keyword>
<gene>
    <name evidence="1" type="ORF">PHMEG_00010425</name>
</gene>
<proteinExistence type="predicted"/>
<dbReference type="STRING" id="4795.A0A225WF42"/>